<evidence type="ECO:0000256" key="7">
    <source>
        <dbReference type="PROSITE-ProRule" id="PRU01250"/>
    </source>
</evidence>
<keyword evidence="9" id="KW-0645">Protease</keyword>
<dbReference type="SMART" id="SM01086">
    <property type="entry name" value="ClpB_D2-small"/>
    <property type="match status" value="1"/>
</dbReference>
<dbReference type="InterPro" id="IPR050052">
    <property type="entry name" value="ATP-dep_Clp_protease_ClpX"/>
</dbReference>
<dbReference type="GO" id="GO:0005524">
    <property type="term" value="F:ATP binding"/>
    <property type="evidence" value="ECO:0007669"/>
    <property type="project" value="UniProtKB-UniRule"/>
</dbReference>
<dbReference type="GO" id="GO:0051301">
    <property type="term" value="P:cell division"/>
    <property type="evidence" value="ECO:0007669"/>
    <property type="project" value="TreeGrafter"/>
</dbReference>
<dbReference type="GO" id="GO:0008233">
    <property type="term" value="F:peptidase activity"/>
    <property type="evidence" value="ECO:0007669"/>
    <property type="project" value="UniProtKB-KW"/>
</dbReference>
<dbReference type="SMART" id="SM00994">
    <property type="entry name" value="zf-C4_ClpX"/>
    <property type="match status" value="1"/>
</dbReference>
<keyword evidence="9" id="KW-0378">Hydrolase</keyword>
<keyword evidence="10" id="KW-1185">Reference proteome</keyword>
<keyword evidence="5 6" id="KW-0143">Chaperone</keyword>
<reference evidence="9 10" key="1">
    <citation type="submission" date="2018-06" db="EMBL/GenBank/DDBJ databases">
        <authorList>
            <consortium name="Pathogen Informatics"/>
            <person name="Doyle S."/>
        </authorList>
    </citation>
    <scope>NUCLEOTIDE SEQUENCE [LARGE SCALE GENOMIC DNA]</scope>
    <source>
        <strain evidence="10">NCTC 11048</strain>
    </source>
</reference>
<dbReference type="OrthoDB" id="9804062at2"/>
<dbReference type="SUPFAM" id="SSF57716">
    <property type="entry name" value="Glucocorticoid receptor-like (DNA-binding domain)"/>
    <property type="match status" value="1"/>
</dbReference>
<accession>A0A380G7X0</accession>
<dbReference type="InterPro" id="IPR003593">
    <property type="entry name" value="AAA+_ATPase"/>
</dbReference>
<comment type="subunit">
    <text evidence="6">Component of the ClpX-ClpP complex. Forms a hexameric ring that, in the presence of ATP, binds to fourteen ClpP subunits assembled into a disk-like structure with a central cavity, resembling the structure of eukaryotic proteasomes.</text>
</comment>
<evidence type="ECO:0000256" key="1">
    <source>
        <dbReference type="ARBA" id="ARBA00022723"/>
    </source>
</evidence>
<evidence type="ECO:0000256" key="5">
    <source>
        <dbReference type="ARBA" id="ARBA00023186"/>
    </source>
</evidence>
<dbReference type="GO" id="GO:0046983">
    <property type="term" value="F:protein dimerization activity"/>
    <property type="evidence" value="ECO:0007669"/>
    <property type="project" value="UniProtKB-UniRule"/>
</dbReference>
<protein>
    <recommendedName>
        <fullName evidence="6">ATP-dependent Clp protease ATP-binding subunit ClpX</fullName>
    </recommendedName>
</protein>
<dbReference type="NCBIfam" id="TIGR00382">
    <property type="entry name" value="clpX"/>
    <property type="match status" value="1"/>
</dbReference>
<dbReference type="FunFam" id="3.40.50.300:FF:000005">
    <property type="entry name" value="ATP-dependent Clp protease ATP-binding subunit ClpX"/>
    <property type="match status" value="1"/>
</dbReference>
<dbReference type="NCBIfam" id="NF003745">
    <property type="entry name" value="PRK05342.1"/>
    <property type="match status" value="1"/>
</dbReference>
<evidence type="ECO:0000256" key="3">
    <source>
        <dbReference type="ARBA" id="ARBA00022833"/>
    </source>
</evidence>
<dbReference type="GO" id="GO:0016887">
    <property type="term" value="F:ATP hydrolysis activity"/>
    <property type="evidence" value="ECO:0007669"/>
    <property type="project" value="InterPro"/>
</dbReference>
<dbReference type="RefSeq" id="WP_019169476.1">
    <property type="nucleotide sequence ID" value="NZ_CAIB01000261.1"/>
</dbReference>
<name>A0A380G7X0_STAIN</name>
<organism evidence="9 10">
    <name type="scientific">Staphylococcus intermedius NCTC 11048</name>
    <dbReference type="NCBI Taxonomy" id="1141106"/>
    <lineage>
        <taxon>Bacteria</taxon>
        <taxon>Bacillati</taxon>
        <taxon>Bacillota</taxon>
        <taxon>Bacilli</taxon>
        <taxon>Bacillales</taxon>
        <taxon>Staphylococcaceae</taxon>
        <taxon>Staphylococcus</taxon>
        <taxon>Staphylococcus intermedius group</taxon>
    </lineage>
</organism>
<evidence type="ECO:0000256" key="6">
    <source>
        <dbReference type="HAMAP-Rule" id="MF_00175"/>
    </source>
</evidence>
<evidence type="ECO:0000313" key="10">
    <source>
        <dbReference type="Proteomes" id="UP000255549"/>
    </source>
</evidence>
<dbReference type="Gene3D" id="6.20.220.10">
    <property type="entry name" value="ClpX chaperone, C4-type zinc finger domain"/>
    <property type="match status" value="1"/>
</dbReference>
<dbReference type="InterPro" id="IPR038366">
    <property type="entry name" value="Znf_CppX_C4_sf"/>
</dbReference>
<dbReference type="InterPro" id="IPR059188">
    <property type="entry name" value="Znf_CLPX-like"/>
</dbReference>
<dbReference type="FunFam" id="1.10.8.60:FF:000002">
    <property type="entry name" value="ATP-dependent Clp protease ATP-binding subunit ClpX"/>
    <property type="match status" value="1"/>
</dbReference>
<dbReference type="Pfam" id="PF10431">
    <property type="entry name" value="ClpB_D2-small"/>
    <property type="match status" value="1"/>
</dbReference>
<dbReference type="GO" id="GO:0051603">
    <property type="term" value="P:proteolysis involved in protein catabolic process"/>
    <property type="evidence" value="ECO:0007669"/>
    <property type="project" value="TreeGrafter"/>
</dbReference>
<sequence>MFKFNDDEENLKCSFCGKDQDQVKKLVAGSGVYICNECIELCAEIVEEELNQQQAEELTELPTPKEIMDQLNSYVIGQEKAKKSLAVAVYNHYKRVQQLGPKDDDVELQKSNVALIGPTGSGKTLLAQTLARTLNVPFAIADATSLTEAGYVGEDVENILLRLIQAADFDIDKAEKGIIYVDEIDKIARKSENTSITRDVSGEGVQQALLKILEGTTASVPPQGGRKHPNQEFIQIDTTNILFILGGAFDGINEVIKRRLGEKVIGFASNEASNYDEASLLEQIRPEDLQTYGLIPEFIGRVPIVANLETLDVEALKNILTQPKNALVKQYTKMLELDDVALEFTDEALEAISEKAIERKTGARGLRSIIEEALIDIMYDIPSTENVAKVVITKDTIVNETEPELYDAEGNLVNTTKTSA</sequence>
<dbReference type="HAMAP" id="MF_00175">
    <property type="entry name" value="ClpX"/>
    <property type="match status" value="1"/>
</dbReference>
<keyword evidence="3 6" id="KW-0862">Zinc</keyword>
<comment type="function">
    <text evidence="6">ATP-dependent specificity component of the Clp protease. It directs the protease to specific substrates. Can perform chaperone functions in the absence of ClpP.</text>
</comment>
<evidence type="ECO:0000313" key="9">
    <source>
        <dbReference type="EMBL" id="SUM46526.1"/>
    </source>
</evidence>
<dbReference type="GO" id="GO:0140662">
    <property type="term" value="F:ATP-dependent protein folding chaperone"/>
    <property type="evidence" value="ECO:0007669"/>
    <property type="project" value="InterPro"/>
</dbReference>
<evidence type="ECO:0000256" key="2">
    <source>
        <dbReference type="ARBA" id="ARBA00022741"/>
    </source>
</evidence>
<dbReference type="InterPro" id="IPR010603">
    <property type="entry name" value="Znf_CppX_C4"/>
</dbReference>
<dbReference type="EMBL" id="UHDP01000003">
    <property type="protein sequence ID" value="SUM46526.1"/>
    <property type="molecule type" value="Genomic_DNA"/>
</dbReference>
<dbReference type="InterPro" id="IPR019489">
    <property type="entry name" value="Clp_ATPase_C"/>
</dbReference>
<feature type="binding site" evidence="6 7">
    <location>
        <position position="38"/>
    </location>
    <ligand>
        <name>Zn(2+)</name>
        <dbReference type="ChEBI" id="CHEBI:29105"/>
    </ligand>
</feature>
<dbReference type="PROSITE" id="PS51902">
    <property type="entry name" value="CLPX_ZB"/>
    <property type="match status" value="1"/>
</dbReference>
<dbReference type="Pfam" id="PF06689">
    <property type="entry name" value="zf-C4_ClpX"/>
    <property type="match status" value="1"/>
</dbReference>
<keyword evidence="1 6" id="KW-0479">Metal-binding</keyword>
<dbReference type="STRING" id="1141106.GCA_000308095_00298"/>
<dbReference type="GO" id="GO:0051082">
    <property type="term" value="F:unfolded protein binding"/>
    <property type="evidence" value="ECO:0007669"/>
    <property type="project" value="UniProtKB-UniRule"/>
</dbReference>
<keyword evidence="2 6" id="KW-0547">Nucleotide-binding</keyword>
<evidence type="ECO:0000259" key="8">
    <source>
        <dbReference type="PROSITE" id="PS51902"/>
    </source>
</evidence>
<feature type="binding site" evidence="6">
    <location>
        <begin position="118"/>
        <end position="125"/>
    </location>
    <ligand>
        <name>ATP</name>
        <dbReference type="ChEBI" id="CHEBI:30616"/>
    </ligand>
</feature>
<dbReference type="Pfam" id="PF07724">
    <property type="entry name" value="AAA_2"/>
    <property type="match status" value="1"/>
</dbReference>
<dbReference type="SMART" id="SM00382">
    <property type="entry name" value="AAA"/>
    <property type="match status" value="1"/>
</dbReference>
<feature type="binding site" evidence="6 7">
    <location>
        <position position="35"/>
    </location>
    <ligand>
        <name>Zn(2+)</name>
        <dbReference type="ChEBI" id="CHEBI:29105"/>
    </ligand>
</feature>
<dbReference type="InterPro" id="IPR003959">
    <property type="entry name" value="ATPase_AAA_core"/>
</dbReference>
<dbReference type="Proteomes" id="UP000255549">
    <property type="component" value="Unassembled WGS sequence"/>
</dbReference>
<dbReference type="InterPro" id="IPR004487">
    <property type="entry name" value="Clp_protease_ATP-bd_su_ClpX"/>
</dbReference>
<dbReference type="Gene3D" id="3.40.50.300">
    <property type="entry name" value="P-loop containing nucleotide triphosphate hydrolases"/>
    <property type="match status" value="1"/>
</dbReference>
<dbReference type="InterPro" id="IPR027417">
    <property type="entry name" value="P-loop_NTPase"/>
</dbReference>
<dbReference type="InterPro" id="IPR046425">
    <property type="entry name" value="ClpX_bact"/>
</dbReference>
<evidence type="ECO:0000256" key="4">
    <source>
        <dbReference type="ARBA" id="ARBA00022840"/>
    </source>
</evidence>
<dbReference type="AlphaFoldDB" id="A0A380G7X0"/>
<comment type="similarity">
    <text evidence="6 7">Belongs to the ClpX chaperone family.</text>
</comment>
<dbReference type="SUPFAM" id="SSF52540">
    <property type="entry name" value="P-loop containing nucleoside triphosphate hydrolases"/>
    <property type="match status" value="1"/>
</dbReference>
<dbReference type="GO" id="GO:0008270">
    <property type="term" value="F:zinc ion binding"/>
    <property type="evidence" value="ECO:0007669"/>
    <property type="project" value="UniProtKB-UniRule"/>
</dbReference>
<dbReference type="PANTHER" id="PTHR48102:SF7">
    <property type="entry name" value="ATP-DEPENDENT CLP PROTEASE ATP-BINDING SUBUNIT CLPX-LIKE, MITOCHONDRIAL"/>
    <property type="match status" value="1"/>
</dbReference>
<dbReference type="GO" id="GO:0009376">
    <property type="term" value="C:HslUV protease complex"/>
    <property type="evidence" value="ECO:0007669"/>
    <property type="project" value="TreeGrafter"/>
</dbReference>
<dbReference type="PANTHER" id="PTHR48102">
    <property type="entry name" value="ATP-DEPENDENT CLP PROTEASE ATP-BINDING SUBUNIT CLPX-LIKE, MITOCHONDRIAL-RELATED"/>
    <property type="match status" value="1"/>
</dbReference>
<dbReference type="Gene3D" id="1.10.8.60">
    <property type="match status" value="1"/>
</dbReference>
<dbReference type="CDD" id="cd19497">
    <property type="entry name" value="RecA-like_ClpX"/>
    <property type="match status" value="1"/>
</dbReference>
<proteinExistence type="inferred from homology"/>
<gene>
    <name evidence="6 9" type="primary">clpX</name>
    <name evidence="9" type="ORF">NCTC11048_01582</name>
</gene>
<keyword evidence="4 6" id="KW-0067">ATP-binding</keyword>
<feature type="domain" description="ClpX-type ZB" evidence="8">
    <location>
        <begin position="1"/>
        <end position="54"/>
    </location>
</feature>
<feature type="binding site" evidence="6 7">
    <location>
        <position position="13"/>
    </location>
    <ligand>
        <name>Zn(2+)</name>
        <dbReference type="ChEBI" id="CHEBI:29105"/>
    </ligand>
</feature>
<feature type="binding site" evidence="6 7">
    <location>
        <position position="16"/>
    </location>
    <ligand>
        <name>Zn(2+)</name>
        <dbReference type="ChEBI" id="CHEBI:29105"/>
    </ligand>
</feature>